<dbReference type="EMBL" id="JASCZI010242466">
    <property type="protein sequence ID" value="MED6211157.1"/>
    <property type="molecule type" value="Genomic_DNA"/>
</dbReference>
<gene>
    <name evidence="1" type="ORF">PIB30_070969</name>
</gene>
<name>A0ABU6YL75_9FABA</name>
<evidence type="ECO:0000313" key="2">
    <source>
        <dbReference type="Proteomes" id="UP001341840"/>
    </source>
</evidence>
<sequence length="129" mass="14529">MLQVLGLEVSEPRLDQVWNLVQTWPCFGLVGAWCLEDGSRLGHAETWSKCDMLMLDSALPWERGGWVTFWMVEHMRLQRLTPKRGPNVVDGECGRAPLVLEWASFGPCLTWSNCPSLLEGSLVELSLSL</sequence>
<organism evidence="1 2">
    <name type="scientific">Stylosanthes scabra</name>
    <dbReference type="NCBI Taxonomy" id="79078"/>
    <lineage>
        <taxon>Eukaryota</taxon>
        <taxon>Viridiplantae</taxon>
        <taxon>Streptophyta</taxon>
        <taxon>Embryophyta</taxon>
        <taxon>Tracheophyta</taxon>
        <taxon>Spermatophyta</taxon>
        <taxon>Magnoliopsida</taxon>
        <taxon>eudicotyledons</taxon>
        <taxon>Gunneridae</taxon>
        <taxon>Pentapetalae</taxon>
        <taxon>rosids</taxon>
        <taxon>fabids</taxon>
        <taxon>Fabales</taxon>
        <taxon>Fabaceae</taxon>
        <taxon>Papilionoideae</taxon>
        <taxon>50 kb inversion clade</taxon>
        <taxon>dalbergioids sensu lato</taxon>
        <taxon>Dalbergieae</taxon>
        <taxon>Pterocarpus clade</taxon>
        <taxon>Stylosanthes</taxon>
    </lineage>
</organism>
<proteinExistence type="predicted"/>
<comment type="caution">
    <text evidence="1">The sequence shown here is derived from an EMBL/GenBank/DDBJ whole genome shotgun (WGS) entry which is preliminary data.</text>
</comment>
<keyword evidence="2" id="KW-1185">Reference proteome</keyword>
<reference evidence="1 2" key="1">
    <citation type="journal article" date="2023" name="Plants (Basel)">
        <title>Bridging the Gap: Combining Genomics and Transcriptomics Approaches to Understand Stylosanthes scabra, an Orphan Legume from the Brazilian Caatinga.</title>
        <authorList>
            <person name="Ferreira-Neto J.R.C."/>
            <person name="da Silva M.D."/>
            <person name="Binneck E."/>
            <person name="de Melo N.F."/>
            <person name="da Silva R.H."/>
            <person name="de Melo A.L.T.M."/>
            <person name="Pandolfi V."/>
            <person name="Bustamante F.O."/>
            <person name="Brasileiro-Vidal A.C."/>
            <person name="Benko-Iseppon A.M."/>
        </authorList>
    </citation>
    <scope>NUCLEOTIDE SEQUENCE [LARGE SCALE GENOMIC DNA]</scope>
    <source>
        <tissue evidence="1">Leaves</tissue>
    </source>
</reference>
<dbReference type="Proteomes" id="UP001341840">
    <property type="component" value="Unassembled WGS sequence"/>
</dbReference>
<accession>A0ABU6YL75</accession>
<protein>
    <submittedName>
        <fullName evidence="1">Uncharacterized protein</fullName>
    </submittedName>
</protein>
<evidence type="ECO:0000313" key="1">
    <source>
        <dbReference type="EMBL" id="MED6211157.1"/>
    </source>
</evidence>